<organism evidence="2 3">
    <name type="scientific">Merluccius polli</name>
    <name type="common">Benguela hake</name>
    <name type="synonym">Merluccius cadenati</name>
    <dbReference type="NCBI Taxonomy" id="89951"/>
    <lineage>
        <taxon>Eukaryota</taxon>
        <taxon>Metazoa</taxon>
        <taxon>Chordata</taxon>
        <taxon>Craniata</taxon>
        <taxon>Vertebrata</taxon>
        <taxon>Euteleostomi</taxon>
        <taxon>Actinopterygii</taxon>
        <taxon>Neopterygii</taxon>
        <taxon>Teleostei</taxon>
        <taxon>Neoteleostei</taxon>
        <taxon>Acanthomorphata</taxon>
        <taxon>Zeiogadaria</taxon>
        <taxon>Gadariae</taxon>
        <taxon>Gadiformes</taxon>
        <taxon>Gadoidei</taxon>
        <taxon>Merlucciidae</taxon>
        <taxon>Merluccius</taxon>
    </lineage>
</organism>
<keyword evidence="3" id="KW-1185">Reference proteome</keyword>
<dbReference type="InterPro" id="IPR012337">
    <property type="entry name" value="RNaseH-like_sf"/>
</dbReference>
<dbReference type="Proteomes" id="UP001174136">
    <property type="component" value="Unassembled WGS sequence"/>
</dbReference>
<dbReference type="SUPFAM" id="SSF53098">
    <property type="entry name" value="Ribonuclease H-like"/>
    <property type="match status" value="1"/>
</dbReference>
<dbReference type="PANTHER" id="PTHR45749:SF28">
    <property type="entry name" value="ZINC FINGER MYM-TYPE PROTEIN 1-LIKE-RELATED"/>
    <property type="match status" value="1"/>
</dbReference>
<gene>
    <name evidence="2" type="primary">ZMYM1_14</name>
    <name evidence="2" type="ORF">N1851_010502</name>
</gene>
<evidence type="ECO:0000313" key="2">
    <source>
        <dbReference type="EMBL" id="KAK0149035.1"/>
    </source>
</evidence>
<proteinExistence type="predicted"/>
<evidence type="ECO:0000259" key="1">
    <source>
        <dbReference type="SMART" id="SM00597"/>
    </source>
</evidence>
<dbReference type="SMART" id="SM00597">
    <property type="entry name" value="ZnF_TTF"/>
    <property type="match status" value="1"/>
</dbReference>
<sequence>MRLEDKLRIKELGADQPALPDCISQQTTLKGKTYTRHFMSTWYEKKSWLCGCPIRNAVFCFPCILFGGGHSQSDSAWTTRGMTDMKHFSERVKKHEIGKAHMEASLKLAMLGRANIARQLDHDYHAGILRHNLQVDHNRQTLSKLIDCVKFCGAFELALRGQDETESLENPGVFRGLVDFVSKLDIAMKEHLEKATVFKGSAKAIQNELLDCMQDVMQGHIIQDLQNAHFVSLQADETTDISTHCQLVVVYRYVDACSAVQERFFSLFKMEEGNTADAIGCVLLENLRLIFPPDADKAKLVSQTYDGASVMHGVTGSVRKMIQDVYPNAHFLHCYAHPLNLVMQKAASAVPQARVFFSDLSGFTSFFSRSPKRTKVLDDTVARRRPHAPQTPRNFHFRLVNTVHEHVADLLECFQTIQYSSHFDEITIREAKGFIRMLEDTEFLFFLELFSQIMPCVDILFAKLQLRSIDAAKAQNATKVFIHVMAKIRESVPDLCEKFTATQSRGGHHARKLQAYQVCDIISANAHDRFTFTEHLTAATLLQSDQFAQHAACFPLTTLKRTVAAYPMLDQGRLQTELSLIYDNEDFRSCMSVTSLLKVITDNKLQEVFSETVKLTRILITIPMTTVESERCFSTLRRIKTFLRNTMSQDTEDRLNALAMLSIEKKLTWDIPEFNRKTIEKFAALKNHREKFLYK</sequence>
<dbReference type="Pfam" id="PF14291">
    <property type="entry name" value="DUF4371"/>
    <property type="match status" value="1"/>
</dbReference>
<dbReference type="Pfam" id="PF05699">
    <property type="entry name" value="Dimer_Tnp_hAT"/>
    <property type="match status" value="1"/>
</dbReference>
<feature type="domain" description="TTF-type" evidence="1">
    <location>
        <begin position="34"/>
        <end position="122"/>
    </location>
</feature>
<dbReference type="InterPro" id="IPR008906">
    <property type="entry name" value="HATC_C_dom"/>
</dbReference>
<accession>A0AA47MZF1</accession>
<comment type="caution">
    <text evidence="2">The sequence shown here is derived from an EMBL/GenBank/DDBJ whole genome shotgun (WGS) entry which is preliminary data.</text>
</comment>
<dbReference type="InterPro" id="IPR025398">
    <property type="entry name" value="DUF4371"/>
</dbReference>
<protein>
    <submittedName>
        <fullName evidence="2">Zinc finger MYM-type protein 1</fullName>
    </submittedName>
</protein>
<evidence type="ECO:0000313" key="3">
    <source>
        <dbReference type="Proteomes" id="UP001174136"/>
    </source>
</evidence>
<dbReference type="AlphaFoldDB" id="A0AA47MZF1"/>
<dbReference type="PANTHER" id="PTHR45749">
    <property type="match status" value="1"/>
</dbReference>
<dbReference type="GO" id="GO:0046983">
    <property type="term" value="F:protein dimerization activity"/>
    <property type="evidence" value="ECO:0007669"/>
    <property type="project" value="InterPro"/>
</dbReference>
<reference evidence="2" key="1">
    <citation type="journal article" date="2023" name="Front. Mar. Sci.">
        <title>A new Merluccius polli reference genome to investigate the effects of global change in West African waters.</title>
        <authorList>
            <person name="Mateo J.L."/>
            <person name="Blanco-Fernandez C."/>
            <person name="Garcia-Vazquez E."/>
            <person name="Machado-Schiaffino G."/>
        </authorList>
    </citation>
    <scope>NUCLEOTIDE SEQUENCE</scope>
    <source>
        <strain evidence="2">C29</strain>
        <tissue evidence="2">Fin</tissue>
    </source>
</reference>
<dbReference type="InterPro" id="IPR006580">
    <property type="entry name" value="Znf_TTF"/>
</dbReference>
<name>A0AA47MZF1_MERPO</name>
<dbReference type="EMBL" id="JAOPHQ010001924">
    <property type="protein sequence ID" value="KAK0149035.1"/>
    <property type="molecule type" value="Genomic_DNA"/>
</dbReference>